<accession>A0A1R0H264</accession>
<comment type="similarity">
    <text evidence="1">Belongs to the histidine acid phosphatase family.</text>
</comment>
<comment type="caution">
    <text evidence="4">The sequence shown here is derived from an EMBL/GenBank/DDBJ whole genome shotgun (WGS) entry which is preliminary data.</text>
</comment>
<dbReference type="PANTHER" id="PTHR11567">
    <property type="entry name" value="ACID PHOSPHATASE-RELATED"/>
    <property type="match status" value="1"/>
</dbReference>
<dbReference type="SUPFAM" id="SSF53254">
    <property type="entry name" value="Phosphoglycerate mutase-like"/>
    <property type="match status" value="1"/>
</dbReference>
<evidence type="ECO:0000256" key="3">
    <source>
        <dbReference type="SAM" id="SignalP"/>
    </source>
</evidence>
<dbReference type="STRING" id="133383.A0A1R0H264"/>
<evidence type="ECO:0000313" key="4">
    <source>
        <dbReference type="EMBL" id="OLY83229.1"/>
    </source>
</evidence>
<feature type="signal peptide" evidence="3">
    <location>
        <begin position="1"/>
        <end position="21"/>
    </location>
</feature>
<proteinExistence type="inferred from homology"/>
<name>A0A1R0H264_9FUNG</name>
<dbReference type="PANTHER" id="PTHR11567:SF110">
    <property type="entry name" value="2-PHOSPHOXYLOSE PHOSPHATASE 1"/>
    <property type="match status" value="1"/>
</dbReference>
<keyword evidence="3" id="KW-0732">Signal</keyword>
<evidence type="ECO:0000256" key="2">
    <source>
        <dbReference type="ARBA" id="ARBA00022801"/>
    </source>
</evidence>
<dbReference type="GO" id="GO:0016791">
    <property type="term" value="F:phosphatase activity"/>
    <property type="evidence" value="ECO:0007669"/>
    <property type="project" value="TreeGrafter"/>
</dbReference>
<dbReference type="InterPro" id="IPR050645">
    <property type="entry name" value="Histidine_acid_phosphatase"/>
</dbReference>
<dbReference type="InterPro" id="IPR000560">
    <property type="entry name" value="His_Pase_clade-2"/>
</dbReference>
<dbReference type="Pfam" id="PF00328">
    <property type="entry name" value="His_Phos_2"/>
    <property type="match status" value="1"/>
</dbReference>
<evidence type="ECO:0000313" key="5">
    <source>
        <dbReference type="Proteomes" id="UP000187455"/>
    </source>
</evidence>
<dbReference type="InterPro" id="IPR029033">
    <property type="entry name" value="His_PPase_superfam"/>
</dbReference>
<organism evidence="4 5">
    <name type="scientific">Smittium mucronatum</name>
    <dbReference type="NCBI Taxonomy" id="133383"/>
    <lineage>
        <taxon>Eukaryota</taxon>
        <taxon>Fungi</taxon>
        <taxon>Fungi incertae sedis</taxon>
        <taxon>Zoopagomycota</taxon>
        <taxon>Kickxellomycotina</taxon>
        <taxon>Harpellomycetes</taxon>
        <taxon>Harpellales</taxon>
        <taxon>Legeriomycetaceae</taxon>
        <taxon>Smittium</taxon>
    </lineage>
</organism>
<dbReference type="CDD" id="cd07061">
    <property type="entry name" value="HP_HAP_like"/>
    <property type="match status" value="1"/>
</dbReference>
<gene>
    <name evidence="4" type="ORF">AYI68_g2623</name>
</gene>
<reference evidence="4 5" key="1">
    <citation type="journal article" date="2016" name="Mol. Biol. Evol.">
        <title>Genome-Wide Survey of Gut Fungi (Harpellales) Reveals the First Horizontally Transferred Ubiquitin Gene from a Mosquito Host.</title>
        <authorList>
            <person name="Wang Y."/>
            <person name="White M.M."/>
            <person name="Kvist S."/>
            <person name="Moncalvo J.M."/>
        </authorList>
    </citation>
    <scope>NUCLEOTIDE SEQUENCE [LARGE SCALE GENOMIC DNA]</scope>
    <source>
        <strain evidence="4 5">ALG-7-W6</strain>
    </source>
</reference>
<keyword evidence="2" id="KW-0378">Hydrolase</keyword>
<keyword evidence="5" id="KW-1185">Reference proteome</keyword>
<dbReference type="OrthoDB" id="10257284at2759"/>
<dbReference type="EMBL" id="LSSL01000998">
    <property type="protein sequence ID" value="OLY83229.1"/>
    <property type="molecule type" value="Genomic_DNA"/>
</dbReference>
<sequence>MKLKLASVFFCLFAYATSTISTELNKGDLAFDILQNNYNYCEANTLYSPQYQPVLGSDLVFVQTFIRHGDRAPYFINNSDLHLWNVCNKTIFNSVARSIFVKDVSNNTLGVNYVTSKTNMCKASELTQKGAEYSMNIGEAARRIYIDKLKFLYSEYKSQKQLRVRSTNADRTKETAKYFLSGLYPITPSNKNISTTVFHYSYDSDTMVTNSNLCQKITQIQNQIISTPRYQSYLAADPEITQKINLMFDDYQPNNTIFKNTRINQQDILQTRVCHQFKLPCNKLGQCATPSDAKLELNNLHFEVKYKKRDSRFSPQLVRFAVGPFFSQILQELNSAILLHKKRNAVRMSIYSCHDDTITNILGGLRADDFNFLWPPFNANIFIELWKNRSTGKFSIRIFNSGRILKVLGATQGDPSPWCDFNSCNFNSFSEYIKSIIPANLKAECAV</sequence>
<dbReference type="Gene3D" id="3.40.50.1240">
    <property type="entry name" value="Phosphoglycerate mutase-like"/>
    <property type="match status" value="1"/>
</dbReference>
<feature type="chain" id="PRO_5012164025" evidence="3">
    <location>
        <begin position="22"/>
        <end position="447"/>
    </location>
</feature>
<dbReference type="AlphaFoldDB" id="A0A1R0H264"/>
<protein>
    <submittedName>
        <fullName evidence="4">Counting factor 60</fullName>
    </submittedName>
</protein>
<evidence type="ECO:0000256" key="1">
    <source>
        <dbReference type="ARBA" id="ARBA00005375"/>
    </source>
</evidence>
<dbReference type="Proteomes" id="UP000187455">
    <property type="component" value="Unassembled WGS sequence"/>
</dbReference>